<dbReference type="InterPro" id="IPR011050">
    <property type="entry name" value="Pectin_lyase_fold/virulence"/>
</dbReference>
<dbReference type="SUPFAM" id="SSF51126">
    <property type="entry name" value="Pectin lyase-like"/>
    <property type="match status" value="2"/>
</dbReference>
<dbReference type="NCBIfam" id="TIGR02601">
    <property type="entry name" value="autotrns_rpt"/>
    <property type="match status" value="4"/>
</dbReference>
<dbReference type="InterPro" id="IPR013424">
    <property type="entry name" value="Ice-binding_C"/>
</dbReference>
<sequence>MVATPTARAATFYWDGTSPVSNAGFGTAGGAWAQDNTTGFNWTTSDTGILAGSSTQTTTNTDLFNFGTGTFGVAAGTITVSGSVAMGNTTFGSASGAITLNGGTINLAAASTITTNNTSNTIGSVVGGAGTSFTKAGTGTLILTAANTYTGATVITGGTLQVGNGTTGSLNGTAGTALTFTGTGTFNVAEAAGSTQGMGALSLNAGDATITSTAAGATSIATLTFASLNARTAGATANFSLATNTSSTSVTPNRIVFTDTTNVPLASGSSNAGIFFGGNGYGRYDVGGFIRAVTYGTDTNANASLSGPAVTDLGSITASTDSQFVGAARATTTSGAVSGANTNTLAVTDGSLFAVGQILTGTNIAANSYITAIAGNTLTLTNPTGNAIGTAVSAGTTLTPYNSVTAQTTGSLNTLNLSGVGASLTLGPGQTLSVNGILRTGGTAATAGVISGGTGLQAAVSGGDIVVRTSLSTDTLVIASPILDNSGTRLTKVGAGTLLLNGAKTYSGGTTLSAGTVAISNATSFGTGSVSVTGSSKILANGGVTYANPISVGAPLILQIPSTTPGTATYSGQLTGSSNITVEATLVNAVTGTHAFTATNNTFTGSVLMPIGSTGTGSGNDFFSFNSIGDAGTFTFRKRGHTNAIAYTGATPITFGTRQIALSADFGGLYDGGGANPVNSFRNNAADAAHTVTFSTNLTPGTIFQAGTFFFDGSNTGNNTFSGVISNPSNFDLGIGKNGAGKWILSGNNSYVGNVVIAGGTLSVGTIGDANSNQPLGRGAQILLGNSGTSGVLEFTGSSSTTNKQVQLGTTNNNHAGTGSILNNGTGSLTFSNTPFNVAIAGLTSVTRTLTLGGSYAGGNGANEIQGVIQNNTGTVATVPLVVSGSVWMLSATNTYTGGTIVNAPGTLVLSGNNTVSPTAGSLTINNTTLQLQANAGNTSAGISSAVGYATGSSAGNASPGLSVGTTGTTFQLRSDSAVTFAGTSGIAGLSGKTVTINVGNSGAGTNNALTFSPNGNVFGGTNTFNITGSNGYSLILGAFNSNNTGGTQTFNPTTASVSIAGIGSNSATGTLQTIALSGTAPGNTMGAIVKNGTRDFAVTKAGVSTWTLTGTSTYTGDTSVNAGTLRVNGALATTSVFVNNAGRLEGTGTIAGPITVGEVTVGASRGTIAPGNSVGPLNTGSETWNAGGSYIWEIGEVSGTPGTNWDLLNITGTLTIGSGNTSSPETRFQIKLQTPAGTSPGNATGFNVATAYEWTIAQTSAGVSGFIADKFVLDTSGFNVLDGDFAVVQSGNNINITYTPVPEPGSIGVLALAGLGLLARRRRASR</sequence>
<dbReference type="NCBIfam" id="TIGR02595">
    <property type="entry name" value="PEP_CTERM"/>
    <property type="match status" value="1"/>
</dbReference>
<keyword evidence="4" id="KW-1185">Reference proteome</keyword>
<evidence type="ECO:0000256" key="1">
    <source>
        <dbReference type="ARBA" id="ARBA00022729"/>
    </source>
</evidence>
<keyword evidence="1" id="KW-0732">Signal</keyword>
<protein>
    <submittedName>
        <fullName evidence="3">Autotransporter-associated beta strand repeat-containing protein</fullName>
    </submittedName>
</protein>
<proteinExistence type="predicted"/>
<reference evidence="3 4" key="1">
    <citation type="submission" date="2020-10" db="EMBL/GenBank/DDBJ databases">
        <title>Wide distribution of Phycisphaera-like planctomycetes from WD2101 soil group in peatlands and genome analysis of the first cultivated representative.</title>
        <authorList>
            <person name="Dedysh S.N."/>
            <person name="Beletsky A.V."/>
            <person name="Ivanova A."/>
            <person name="Kulichevskaya I.S."/>
            <person name="Suzina N.E."/>
            <person name="Philippov D.A."/>
            <person name="Rakitin A.L."/>
            <person name="Mardanov A.V."/>
            <person name="Ravin N.V."/>
        </authorList>
    </citation>
    <scope>NUCLEOTIDE SEQUENCE [LARGE SCALE GENOMIC DNA]</scope>
    <source>
        <strain evidence="3 4">M1803</strain>
    </source>
</reference>
<dbReference type="InterPro" id="IPR013425">
    <property type="entry name" value="Autotrns_rpt"/>
</dbReference>
<dbReference type="KEGG" id="hbs:IPV69_01500"/>
<gene>
    <name evidence="3" type="ORF">IPV69_01500</name>
</gene>
<dbReference type="EMBL" id="CP063458">
    <property type="protein sequence ID" value="QOV90075.1"/>
    <property type="molecule type" value="Genomic_DNA"/>
</dbReference>
<evidence type="ECO:0000313" key="4">
    <source>
        <dbReference type="Proteomes" id="UP000593765"/>
    </source>
</evidence>
<dbReference type="Proteomes" id="UP000593765">
    <property type="component" value="Chromosome"/>
</dbReference>
<accession>A0A7M2WX53</accession>
<dbReference type="Pfam" id="PF12951">
    <property type="entry name" value="PATR"/>
    <property type="match status" value="6"/>
</dbReference>
<dbReference type="RefSeq" id="WP_206293145.1">
    <property type="nucleotide sequence ID" value="NZ_CP063458.1"/>
</dbReference>
<dbReference type="Pfam" id="PF07589">
    <property type="entry name" value="PEP-CTERM"/>
    <property type="match status" value="1"/>
</dbReference>
<organism evidence="3 4">
    <name type="scientific">Humisphaera borealis</name>
    <dbReference type="NCBI Taxonomy" id="2807512"/>
    <lineage>
        <taxon>Bacteria</taxon>
        <taxon>Pseudomonadati</taxon>
        <taxon>Planctomycetota</taxon>
        <taxon>Phycisphaerae</taxon>
        <taxon>Tepidisphaerales</taxon>
        <taxon>Tepidisphaeraceae</taxon>
        <taxon>Humisphaera</taxon>
    </lineage>
</organism>
<evidence type="ECO:0000259" key="2">
    <source>
        <dbReference type="Pfam" id="PF07589"/>
    </source>
</evidence>
<feature type="domain" description="Ice-binding protein C-terminal" evidence="2">
    <location>
        <begin position="1301"/>
        <end position="1324"/>
    </location>
</feature>
<evidence type="ECO:0000313" key="3">
    <source>
        <dbReference type="EMBL" id="QOV90075.1"/>
    </source>
</evidence>
<name>A0A7M2WX53_9BACT</name>